<dbReference type="NCBIfam" id="TIGR01460">
    <property type="entry name" value="HAD-SF-IIA"/>
    <property type="match status" value="1"/>
</dbReference>
<feature type="region of interest" description="Disordered" evidence="1">
    <location>
        <begin position="1"/>
        <end position="29"/>
    </location>
</feature>
<dbReference type="AlphaFoldDB" id="A0A516X2J5"/>
<organism evidence="2 3">
    <name type="scientific">Tomitella fengzijianii</name>
    <dbReference type="NCBI Taxonomy" id="2597660"/>
    <lineage>
        <taxon>Bacteria</taxon>
        <taxon>Bacillati</taxon>
        <taxon>Actinomycetota</taxon>
        <taxon>Actinomycetes</taxon>
        <taxon>Mycobacteriales</taxon>
        <taxon>Tomitella</taxon>
    </lineage>
</organism>
<feature type="compositionally biased region" description="Basic and acidic residues" evidence="1">
    <location>
        <begin position="1"/>
        <end position="15"/>
    </location>
</feature>
<dbReference type="Pfam" id="PF13242">
    <property type="entry name" value="Hydrolase_like"/>
    <property type="match status" value="1"/>
</dbReference>
<dbReference type="InterPro" id="IPR023214">
    <property type="entry name" value="HAD_sf"/>
</dbReference>
<dbReference type="KEGG" id="toy:FO059_08150"/>
<dbReference type="PANTHER" id="PTHR19288">
    <property type="entry name" value="4-NITROPHENYLPHOSPHATASE-RELATED"/>
    <property type="match status" value="1"/>
</dbReference>
<keyword evidence="3" id="KW-1185">Reference proteome</keyword>
<reference evidence="2 3" key="2">
    <citation type="submission" date="2019-07" db="EMBL/GenBank/DDBJ databases">
        <authorList>
            <person name="Huang Y."/>
        </authorList>
    </citation>
    <scope>NUCLEOTIDE SEQUENCE [LARGE SCALE GENOMIC DNA]</scope>
    <source>
        <strain evidence="2 3">HY188</strain>
    </source>
</reference>
<protein>
    <submittedName>
        <fullName evidence="2">HAD-IIA family hydrolase</fullName>
    </submittedName>
</protein>
<evidence type="ECO:0000313" key="2">
    <source>
        <dbReference type="EMBL" id="QDQ97302.1"/>
    </source>
</evidence>
<name>A0A516X2J5_9ACTN</name>
<dbReference type="GO" id="GO:0005737">
    <property type="term" value="C:cytoplasm"/>
    <property type="evidence" value="ECO:0007669"/>
    <property type="project" value="TreeGrafter"/>
</dbReference>
<keyword evidence="2" id="KW-0378">Hydrolase</keyword>
<dbReference type="InterPro" id="IPR036412">
    <property type="entry name" value="HAD-like_sf"/>
</dbReference>
<dbReference type="EMBL" id="CP041765">
    <property type="protein sequence ID" value="QDQ97302.1"/>
    <property type="molecule type" value="Genomic_DNA"/>
</dbReference>
<accession>A0A516X2J5</accession>
<evidence type="ECO:0000313" key="3">
    <source>
        <dbReference type="Proteomes" id="UP000317344"/>
    </source>
</evidence>
<dbReference type="InterPro" id="IPR006357">
    <property type="entry name" value="HAD-SF_hydro_IIA"/>
</dbReference>
<dbReference type="SUPFAM" id="SSF56784">
    <property type="entry name" value="HAD-like"/>
    <property type="match status" value="1"/>
</dbReference>
<dbReference type="GO" id="GO:0016791">
    <property type="term" value="F:phosphatase activity"/>
    <property type="evidence" value="ECO:0007669"/>
    <property type="project" value="TreeGrafter"/>
</dbReference>
<dbReference type="OrthoDB" id="3400930at2"/>
<dbReference type="Pfam" id="PF13344">
    <property type="entry name" value="Hydrolase_6"/>
    <property type="match status" value="1"/>
</dbReference>
<evidence type="ECO:0000256" key="1">
    <source>
        <dbReference type="SAM" id="MobiDB-lite"/>
    </source>
</evidence>
<gene>
    <name evidence="2" type="ORF">FO059_08150</name>
</gene>
<dbReference type="Gene3D" id="3.40.50.1000">
    <property type="entry name" value="HAD superfamily/HAD-like"/>
    <property type="match status" value="2"/>
</dbReference>
<dbReference type="PANTHER" id="PTHR19288:SF95">
    <property type="entry name" value="D-GLYCEROL 3-PHOSPHATE PHOSPHATASE"/>
    <property type="match status" value="1"/>
</dbReference>
<reference evidence="2 3" key="1">
    <citation type="submission" date="2019-07" db="EMBL/GenBank/DDBJ databases">
        <title>Tomitella cavernea sp. nov., an actinomycete isolated from soil.</title>
        <authorList>
            <person name="Cheng J."/>
        </authorList>
    </citation>
    <scope>NUCLEOTIDE SEQUENCE [LARGE SCALE GENOMIC DNA]</scope>
    <source>
        <strain evidence="2 3">HY188</strain>
    </source>
</reference>
<sequence length="379" mass="39162">MSEEQRPDGRSRTEQEPGSAGRAAPHPADTGLSGSYDLLLLDLDGTVYRGSEPIVGAESALAASPSRHLFVTNNASRSPEDVAEHLNALGIHAEFDDVVTSAQAGARLVASRLGAGAEVLVVGAPALADEVLGQGLRPVRSFSESVAAVIQGFSRSVAWSDLAEAALAVRNGAWWVATNVDSTLPDERGLLPGNGSLVAALATATGATPTVAGKPGRPIMDDAVRQGGGRRPLVVGDRLDTDIAGACAAGLDSLLVFTGVSTPAETILAAPAMRPTYVADSLHALAAPAQECAVGPQRGWHAQVDGDMIRVEADREVLETLEEQGGRVVDGPGQVAASSELSMRGLRAVAAVAWKHDFQGRIVGADPRIQALVRQWHGA</sequence>
<dbReference type="Proteomes" id="UP000317344">
    <property type="component" value="Chromosome"/>
</dbReference>
<proteinExistence type="predicted"/>